<protein>
    <submittedName>
        <fullName evidence="1">Uncharacterized protein</fullName>
    </submittedName>
</protein>
<accession>A0AAV7S073</accession>
<sequence>MNTSGSDALFIAPAAPVLHHYRLACRRVGVPTWTIGLSICGESFFSFLSPERAIWIEHFRVRRSFYSSGSTRSAPLRACMSEGRCSDLDHRLIK</sequence>
<keyword evidence="2" id="KW-1185">Reference proteome</keyword>
<name>A0AAV7S073_PLEWA</name>
<evidence type="ECO:0000313" key="2">
    <source>
        <dbReference type="Proteomes" id="UP001066276"/>
    </source>
</evidence>
<comment type="caution">
    <text evidence="1">The sequence shown here is derived from an EMBL/GenBank/DDBJ whole genome shotgun (WGS) entry which is preliminary data.</text>
</comment>
<reference evidence="1" key="1">
    <citation type="journal article" date="2022" name="bioRxiv">
        <title>Sequencing and chromosome-scale assembly of the giantPleurodeles waltlgenome.</title>
        <authorList>
            <person name="Brown T."/>
            <person name="Elewa A."/>
            <person name="Iarovenko S."/>
            <person name="Subramanian E."/>
            <person name="Araus A.J."/>
            <person name="Petzold A."/>
            <person name="Susuki M."/>
            <person name="Suzuki K.-i.T."/>
            <person name="Hayashi T."/>
            <person name="Toyoda A."/>
            <person name="Oliveira C."/>
            <person name="Osipova E."/>
            <person name="Leigh N.D."/>
            <person name="Simon A."/>
            <person name="Yun M.H."/>
        </authorList>
    </citation>
    <scope>NUCLEOTIDE SEQUENCE</scope>
    <source>
        <strain evidence="1">20211129_DDA</strain>
        <tissue evidence="1">Liver</tissue>
    </source>
</reference>
<dbReference type="AlphaFoldDB" id="A0AAV7S073"/>
<gene>
    <name evidence="1" type="ORF">NDU88_010060</name>
</gene>
<dbReference type="EMBL" id="JANPWB010000009">
    <property type="protein sequence ID" value="KAJ1157346.1"/>
    <property type="molecule type" value="Genomic_DNA"/>
</dbReference>
<dbReference type="Proteomes" id="UP001066276">
    <property type="component" value="Chromosome 5"/>
</dbReference>
<proteinExistence type="predicted"/>
<organism evidence="1 2">
    <name type="scientific">Pleurodeles waltl</name>
    <name type="common">Iberian ribbed newt</name>
    <dbReference type="NCBI Taxonomy" id="8319"/>
    <lineage>
        <taxon>Eukaryota</taxon>
        <taxon>Metazoa</taxon>
        <taxon>Chordata</taxon>
        <taxon>Craniata</taxon>
        <taxon>Vertebrata</taxon>
        <taxon>Euteleostomi</taxon>
        <taxon>Amphibia</taxon>
        <taxon>Batrachia</taxon>
        <taxon>Caudata</taxon>
        <taxon>Salamandroidea</taxon>
        <taxon>Salamandridae</taxon>
        <taxon>Pleurodelinae</taxon>
        <taxon>Pleurodeles</taxon>
    </lineage>
</organism>
<evidence type="ECO:0000313" key="1">
    <source>
        <dbReference type="EMBL" id="KAJ1157346.1"/>
    </source>
</evidence>